<dbReference type="SUPFAM" id="SSF53850">
    <property type="entry name" value="Periplasmic binding protein-like II"/>
    <property type="match status" value="1"/>
</dbReference>
<comment type="similarity">
    <text evidence="1">Belongs to the UPF0065 (bug) family.</text>
</comment>
<dbReference type="InterPro" id="IPR005064">
    <property type="entry name" value="BUG"/>
</dbReference>
<proteinExistence type="inferred from homology"/>
<dbReference type="Gene3D" id="3.40.190.10">
    <property type="entry name" value="Periplasmic binding protein-like II"/>
    <property type="match status" value="1"/>
</dbReference>
<dbReference type="Proteomes" id="UP001368500">
    <property type="component" value="Unassembled WGS sequence"/>
</dbReference>
<accession>A0ABU9BIU9</accession>
<gene>
    <name evidence="2" type="ORF">AACH11_21765</name>
</gene>
<protein>
    <submittedName>
        <fullName evidence="2">Tripartite tricarboxylate transporter substrate binding protein</fullName>
    </submittedName>
</protein>
<keyword evidence="3" id="KW-1185">Reference proteome</keyword>
<evidence type="ECO:0000313" key="2">
    <source>
        <dbReference type="EMBL" id="MEK8028595.1"/>
    </source>
</evidence>
<organism evidence="2 3">
    <name type="scientific">Pseudaquabacterium rugosum</name>
    <dbReference type="NCBI Taxonomy" id="2984194"/>
    <lineage>
        <taxon>Bacteria</taxon>
        <taxon>Pseudomonadati</taxon>
        <taxon>Pseudomonadota</taxon>
        <taxon>Betaproteobacteria</taxon>
        <taxon>Burkholderiales</taxon>
        <taxon>Sphaerotilaceae</taxon>
        <taxon>Pseudaquabacterium</taxon>
    </lineage>
</organism>
<dbReference type="PANTHER" id="PTHR42928:SF5">
    <property type="entry name" value="BLR1237 PROTEIN"/>
    <property type="match status" value="1"/>
</dbReference>
<evidence type="ECO:0000313" key="3">
    <source>
        <dbReference type="Proteomes" id="UP001368500"/>
    </source>
</evidence>
<dbReference type="Pfam" id="PF03401">
    <property type="entry name" value="TctC"/>
    <property type="match status" value="1"/>
</dbReference>
<reference evidence="2 3" key="1">
    <citation type="submission" date="2024-04" db="EMBL/GenBank/DDBJ databases">
        <title>Novel species of the genus Ideonella isolated from streams.</title>
        <authorList>
            <person name="Lu H."/>
        </authorList>
    </citation>
    <scope>NUCLEOTIDE SEQUENCE [LARGE SCALE GENOMIC DNA]</scope>
    <source>
        <strain evidence="2 3">BYS139W</strain>
    </source>
</reference>
<sequence>MTSLNRRRLCVHLPALGLGGLLLQQPLALRAQGSTGDRPIKLIVPFPPGGNVDLSARILAPELARELGQPVMVDNKAGAGGTLGLDAVAKAAPDGLTLGIASPINHLAAPSLYPRLPYDPVKDFTPVGLIASVPMVLVVGAGSPVRSVAELLALARSRKGAMTMASAGGGSGNHIVGELFQDATGVQLTHVPYKGSAPANTDLAGGHVDLHVDQLSSVLPLIHGGRLRPLAVTTARRAALLPEVPTLAEAGVPGFDASTTLGLVLPGQATPELAARLNQALGRVLARPAVKEQFARLGAEVRPGSPTDYAAFIRSEIARTARIVRSARITLD</sequence>
<evidence type="ECO:0000256" key="1">
    <source>
        <dbReference type="ARBA" id="ARBA00006987"/>
    </source>
</evidence>
<dbReference type="RefSeq" id="WP_341376379.1">
    <property type="nucleotide sequence ID" value="NZ_JBBUTF010000026.1"/>
</dbReference>
<dbReference type="PANTHER" id="PTHR42928">
    <property type="entry name" value="TRICARBOXYLATE-BINDING PROTEIN"/>
    <property type="match status" value="1"/>
</dbReference>
<dbReference type="PIRSF" id="PIRSF017082">
    <property type="entry name" value="YflP"/>
    <property type="match status" value="1"/>
</dbReference>
<name>A0ABU9BIU9_9BURK</name>
<comment type="caution">
    <text evidence="2">The sequence shown here is derived from an EMBL/GenBank/DDBJ whole genome shotgun (WGS) entry which is preliminary data.</text>
</comment>
<dbReference type="EMBL" id="JBBUTF010000026">
    <property type="protein sequence ID" value="MEK8028595.1"/>
    <property type="molecule type" value="Genomic_DNA"/>
</dbReference>
<dbReference type="Gene3D" id="3.40.190.150">
    <property type="entry name" value="Bordetella uptake gene, domain 1"/>
    <property type="match status" value="1"/>
</dbReference>
<dbReference type="InterPro" id="IPR042100">
    <property type="entry name" value="Bug_dom1"/>
</dbReference>
<dbReference type="CDD" id="cd13578">
    <property type="entry name" value="PBP2_Bug27"/>
    <property type="match status" value="1"/>
</dbReference>